<sequence length="156" mass="16819">MCYNRKGFTLLELMVVVVIIGIIASLAVPAFKKVRQASQARVVMNNFRAFGSAFETYSITEGEWPADSSGTGALPPEMIGYIVEDDWVNGSPVGGFYSFTNPGNGDSVMITLARDNLNNDLMLAVDETLDDGALNSGRIRGGGSSLDFYLEPNKIP</sequence>
<dbReference type="InterPro" id="IPR012902">
    <property type="entry name" value="N_methyl_site"/>
</dbReference>
<protein>
    <submittedName>
        <fullName evidence="3">Prepilin-type N-terminal cleavage/methylation domain-containing protein</fullName>
    </submittedName>
</protein>
<proteinExistence type="predicted"/>
<keyword evidence="2" id="KW-1133">Transmembrane helix</keyword>
<dbReference type="Proteomes" id="UP001304300">
    <property type="component" value="Chromosome"/>
</dbReference>
<reference evidence="3 4" key="1">
    <citation type="submission" date="2023-10" db="EMBL/GenBank/DDBJ databases">
        <title>Rubellicoccus peritrichatus gen. nov., sp. nov., isolated from an algae of coral reef tank.</title>
        <authorList>
            <person name="Luo J."/>
        </authorList>
    </citation>
    <scope>NUCLEOTIDE SEQUENCE [LARGE SCALE GENOMIC DNA]</scope>
    <source>
        <strain evidence="3 4">CR14</strain>
    </source>
</reference>
<keyword evidence="2" id="KW-0472">Membrane</keyword>
<accession>A0AAQ3LI60</accession>
<dbReference type="Pfam" id="PF07963">
    <property type="entry name" value="N_methyl"/>
    <property type="match status" value="1"/>
</dbReference>
<dbReference type="NCBIfam" id="TIGR02532">
    <property type="entry name" value="IV_pilin_GFxxxE"/>
    <property type="match status" value="1"/>
</dbReference>
<dbReference type="PROSITE" id="PS00409">
    <property type="entry name" value="PROKAR_NTER_METHYL"/>
    <property type="match status" value="1"/>
</dbReference>
<feature type="transmembrane region" description="Helical" evidence="2">
    <location>
        <begin position="13"/>
        <end position="31"/>
    </location>
</feature>
<keyword evidence="1" id="KW-0488">Methylation</keyword>
<evidence type="ECO:0000256" key="1">
    <source>
        <dbReference type="ARBA" id="ARBA00022481"/>
    </source>
</evidence>
<evidence type="ECO:0000256" key="2">
    <source>
        <dbReference type="SAM" id="Phobius"/>
    </source>
</evidence>
<organism evidence="3 4">
    <name type="scientific">Rubellicoccus peritrichatus</name>
    <dbReference type="NCBI Taxonomy" id="3080537"/>
    <lineage>
        <taxon>Bacteria</taxon>
        <taxon>Pseudomonadati</taxon>
        <taxon>Verrucomicrobiota</taxon>
        <taxon>Opitutia</taxon>
        <taxon>Puniceicoccales</taxon>
        <taxon>Cerasicoccaceae</taxon>
        <taxon>Rubellicoccus</taxon>
    </lineage>
</organism>
<keyword evidence="2" id="KW-0812">Transmembrane</keyword>
<dbReference type="InterPro" id="IPR045584">
    <property type="entry name" value="Pilin-like"/>
</dbReference>
<dbReference type="GO" id="GO:0015628">
    <property type="term" value="P:protein secretion by the type II secretion system"/>
    <property type="evidence" value="ECO:0007669"/>
    <property type="project" value="InterPro"/>
</dbReference>
<dbReference type="PRINTS" id="PR00813">
    <property type="entry name" value="BCTERIALGSPG"/>
</dbReference>
<dbReference type="KEGG" id="puo:RZN69_05385"/>
<dbReference type="InterPro" id="IPR000983">
    <property type="entry name" value="Bac_GSPG_pilin"/>
</dbReference>
<dbReference type="Gene3D" id="3.30.700.10">
    <property type="entry name" value="Glycoprotein, Type 4 Pilin"/>
    <property type="match status" value="1"/>
</dbReference>
<evidence type="ECO:0000313" key="3">
    <source>
        <dbReference type="EMBL" id="WOO42514.1"/>
    </source>
</evidence>
<dbReference type="GO" id="GO:0015627">
    <property type="term" value="C:type II protein secretion system complex"/>
    <property type="evidence" value="ECO:0007669"/>
    <property type="project" value="InterPro"/>
</dbReference>
<evidence type="ECO:0000313" key="4">
    <source>
        <dbReference type="Proteomes" id="UP001304300"/>
    </source>
</evidence>
<gene>
    <name evidence="3" type="ORF">RZN69_05385</name>
</gene>
<dbReference type="SUPFAM" id="SSF54523">
    <property type="entry name" value="Pili subunits"/>
    <property type="match status" value="1"/>
</dbReference>
<dbReference type="RefSeq" id="WP_317835036.1">
    <property type="nucleotide sequence ID" value="NZ_CP136920.1"/>
</dbReference>
<name>A0AAQ3LI60_9BACT</name>
<dbReference type="PANTHER" id="PTHR30093">
    <property type="entry name" value="GENERAL SECRETION PATHWAY PROTEIN G"/>
    <property type="match status" value="1"/>
</dbReference>
<keyword evidence="4" id="KW-1185">Reference proteome</keyword>
<dbReference type="EMBL" id="CP136920">
    <property type="protein sequence ID" value="WOO42514.1"/>
    <property type="molecule type" value="Genomic_DNA"/>
</dbReference>
<dbReference type="AlphaFoldDB" id="A0AAQ3LI60"/>